<accession>A0A812DFW9</accession>
<feature type="domain" description="C2H2-type" evidence="9">
    <location>
        <begin position="58"/>
        <end position="85"/>
    </location>
</feature>
<evidence type="ECO:0000313" key="10">
    <source>
        <dbReference type="EMBL" id="CAE1297629.1"/>
    </source>
</evidence>
<dbReference type="InterPro" id="IPR013087">
    <property type="entry name" value="Znf_C2H2_type"/>
</dbReference>
<feature type="domain" description="C2H2-type" evidence="9">
    <location>
        <begin position="86"/>
        <end position="108"/>
    </location>
</feature>
<evidence type="ECO:0000256" key="2">
    <source>
        <dbReference type="ARBA" id="ARBA00022723"/>
    </source>
</evidence>
<keyword evidence="6" id="KW-0539">Nucleus</keyword>
<dbReference type="GO" id="GO:0005634">
    <property type="term" value="C:nucleus"/>
    <property type="evidence" value="ECO:0007669"/>
    <property type="project" value="UniProtKB-SubCell"/>
</dbReference>
<dbReference type="SMART" id="SM00355">
    <property type="entry name" value="ZnF_C2H2"/>
    <property type="match status" value="5"/>
</dbReference>
<dbReference type="PROSITE" id="PS50157">
    <property type="entry name" value="ZINC_FINGER_C2H2_2"/>
    <property type="match status" value="5"/>
</dbReference>
<evidence type="ECO:0000256" key="6">
    <source>
        <dbReference type="ARBA" id="ARBA00023242"/>
    </source>
</evidence>
<dbReference type="OrthoDB" id="6077919at2759"/>
<dbReference type="GO" id="GO:0008270">
    <property type="term" value="F:zinc ion binding"/>
    <property type="evidence" value="ECO:0007669"/>
    <property type="project" value="UniProtKB-KW"/>
</dbReference>
<keyword evidence="11" id="KW-1185">Reference proteome</keyword>
<dbReference type="AlphaFoldDB" id="A0A812DFW9"/>
<protein>
    <submittedName>
        <fullName evidence="10">KRAB</fullName>
    </submittedName>
</protein>
<keyword evidence="2" id="KW-0479">Metal-binding</keyword>
<evidence type="ECO:0000256" key="8">
    <source>
        <dbReference type="SAM" id="MobiDB-lite"/>
    </source>
</evidence>
<evidence type="ECO:0000313" key="11">
    <source>
        <dbReference type="Proteomes" id="UP000597762"/>
    </source>
</evidence>
<dbReference type="GO" id="GO:0000981">
    <property type="term" value="F:DNA-binding transcription factor activity, RNA polymerase II-specific"/>
    <property type="evidence" value="ECO:0007669"/>
    <property type="project" value="TreeGrafter"/>
</dbReference>
<feature type="domain" description="C2H2-type" evidence="9">
    <location>
        <begin position="2"/>
        <end position="29"/>
    </location>
</feature>
<dbReference type="GO" id="GO:0000978">
    <property type="term" value="F:RNA polymerase II cis-regulatory region sequence-specific DNA binding"/>
    <property type="evidence" value="ECO:0007669"/>
    <property type="project" value="TreeGrafter"/>
</dbReference>
<dbReference type="InterPro" id="IPR050527">
    <property type="entry name" value="Snail/Krueppel_Znf"/>
</dbReference>
<feature type="domain" description="C2H2-type" evidence="9">
    <location>
        <begin position="30"/>
        <end position="57"/>
    </location>
</feature>
<evidence type="ECO:0000259" key="9">
    <source>
        <dbReference type="PROSITE" id="PS50157"/>
    </source>
</evidence>
<feature type="domain" description="C2H2-type" evidence="9">
    <location>
        <begin position="125"/>
        <end position="152"/>
    </location>
</feature>
<evidence type="ECO:0000256" key="7">
    <source>
        <dbReference type="PROSITE-ProRule" id="PRU00042"/>
    </source>
</evidence>
<organism evidence="10 11">
    <name type="scientific">Acanthosepion pharaonis</name>
    <name type="common">Pharaoh cuttlefish</name>
    <name type="synonym">Sepia pharaonis</name>
    <dbReference type="NCBI Taxonomy" id="158019"/>
    <lineage>
        <taxon>Eukaryota</taxon>
        <taxon>Metazoa</taxon>
        <taxon>Spiralia</taxon>
        <taxon>Lophotrochozoa</taxon>
        <taxon>Mollusca</taxon>
        <taxon>Cephalopoda</taxon>
        <taxon>Coleoidea</taxon>
        <taxon>Decapodiformes</taxon>
        <taxon>Sepiida</taxon>
        <taxon>Sepiina</taxon>
        <taxon>Sepiidae</taxon>
        <taxon>Acanthosepion</taxon>
    </lineage>
</organism>
<dbReference type="InterPro" id="IPR036236">
    <property type="entry name" value="Znf_C2H2_sf"/>
</dbReference>
<dbReference type="EMBL" id="CAHIKZ030003216">
    <property type="protein sequence ID" value="CAE1297629.1"/>
    <property type="molecule type" value="Genomic_DNA"/>
</dbReference>
<dbReference type="PANTHER" id="PTHR24388:SF54">
    <property type="entry name" value="PROTEIN ESCARGOT"/>
    <property type="match status" value="1"/>
</dbReference>
<dbReference type="Pfam" id="PF13894">
    <property type="entry name" value="zf-C2H2_4"/>
    <property type="match status" value="1"/>
</dbReference>
<feature type="compositionally biased region" description="Low complexity" evidence="8">
    <location>
        <begin position="479"/>
        <end position="488"/>
    </location>
</feature>
<comment type="caution">
    <text evidence="10">The sequence shown here is derived from an EMBL/GenBank/DDBJ whole genome shotgun (WGS) entry which is preliminary data.</text>
</comment>
<dbReference type="PROSITE" id="PS00028">
    <property type="entry name" value="ZINC_FINGER_C2H2_1"/>
    <property type="match status" value="5"/>
</dbReference>
<proteinExistence type="predicted"/>
<dbReference type="Proteomes" id="UP000597762">
    <property type="component" value="Unassembled WGS sequence"/>
</dbReference>
<dbReference type="Gene3D" id="3.30.160.60">
    <property type="entry name" value="Classic Zinc Finger"/>
    <property type="match status" value="5"/>
</dbReference>
<dbReference type="FunFam" id="3.30.160.60:FF:000264">
    <property type="entry name" value="Zinc finger protein 236"/>
    <property type="match status" value="2"/>
</dbReference>
<dbReference type="Pfam" id="PF00096">
    <property type="entry name" value="zf-C2H2"/>
    <property type="match status" value="4"/>
</dbReference>
<gene>
    <name evidence="10" type="ORF">SPHA_52175</name>
</gene>
<comment type="subcellular location">
    <subcellularLocation>
        <location evidence="1">Nucleus</location>
    </subcellularLocation>
</comment>
<evidence type="ECO:0000256" key="5">
    <source>
        <dbReference type="ARBA" id="ARBA00022833"/>
    </source>
</evidence>
<dbReference type="PANTHER" id="PTHR24388">
    <property type="entry name" value="ZINC FINGER PROTEIN"/>
    <property type="match status" value="1"/>
</dbReference>
<dbReference type="SUPFAM" id="SSF57667">
    <property type="entry name" value="beta-beta-alpha zinc fingers"/>
    <property type="match status" value="3"/>
</dbReference>
<name>A0A812DFW9_ACAPH</name>
<evidence type="ECO:0000256" key="1">
    <source>
        <dbReference type="ARBA" id="ARBA00004123"/>
    </source>
</evidence>
<keyword evidence="4 7" id="KW-0863">Zinc-finger</keyword>
<dbReference type="FunFam" id="3.30.160.60:FF:002343">
    <property type="entry name" value="Zinc finger protein 33A"/>
    <property type="match status" value="1"/>
</dbReference>
<feature type="region of interest" description="Disordered" evidence="8">
    <location>
        <begin position="473"/>
        <end position="503"/>
    </location>
</feature>
<reference evidence="10" key="1">
    <citation type="submission" date="2021-01" db="EMBL/GenBank/DDBJ databases">
        <authorList>
            <person name="Li R."/>
            <person name="Bekaert M."/>
        </authorList>
    </citation>
    <scope>NUCLEOTIDE SEQUENCE</scope>
    <source>
        <strain evidence="10">Farmed</strain>
    </source>
</reference>
<evidence type="ECO:0000256" key="3">
    <source>
        <dbReference type="ARBA" id="ARBA00022737"/>
    </source>
</evidence>
<keyword evidence="5" id="KW-0862">Zinc</keyword>
<keyword evidence="3" id="KW-0677">Repeat</keyword>
<sequence length="770" mass="85467">MTECKYCKKTFNHSGHLTRHIRTHTREKPYECSYCKKRFSDSSTLTVHTRIHTGERPFSCKFCKKTFSRSDSLRVHVRTHTGEKKFECHHCRKTFSRSGNLTVHLRTHMSLGANDPCNSGTNGTFECPRCNKSFTQGHDLNRHLKTHHNPSERVDNPLFQAICKTETADARSKPSCCGNNFQSRPYTSANGNLCCKPNNVAFGFDQCNTGNKLTNYINGQPLDKSCNGAIATNLERNKDLPIPVSGHHGNHHCNLQTSNGHYPQLLVQNENKPFDCHGFEKSISHTCQLQRHLQRSLDAGVDSVMAAPSSCDNQNILYMNPSFHGHTGDKSRRCTLCEKSVFHMCQLSGDNYCIPFSGSYNSLTNVTNIPANPMCSSSTDFNRNQACTYIDSRSLSTQQHFGCNHCKNPNHTSNLTDVKPTSFGNQIYIKPDLSSNSSTDPMHNSCAYLNGKSYHGESQFGCENCKTTNHPKDDKNTLASSSASSSQSENDKKPCPTNSSNPLQNQSCSFSGSNHLHMKDQLFGCKQCDVRGFGQPFSMNYNGQHELDIKPNLSIGNLDSNLQTNHYYSNMRTNTSEKQLGCLKPYGQNSTDRKTDVSGSNVAHPSNSFFGLLQSLPEPDVFECDNNAEKPFVPLGGFLNPQASSQKSCLFSSITCNNPEMLDIKPNITSLHDHYHQALTHFSQPDAFSKSDFSTCFSTAQSTLEPNLYDANSAGMGGNVNMGGVTSGAAGMCMKSEPFFCSSGDTQTQPFSYHSLDQPDIKPDLSLLWF</sequence>
<evidence type="ECO:0000256" key="4">
    <source>
        <dbReference type="ARBA" id="ARBA00022771"/>
    </source>
</evidence>